<keyword evidence="4 7" id="KW-0732">Signal</keyword>
<dbReference type="SMART" id="SM00078">
    <property type="entry name" value="IlGF"/>
    <property type="match status" value="1"/>
</dbReference>
<keyword evidence="6" id="KW-0964">Secreted</keyword>
<keyword evidence="5" id="KW-1015">Disulfide bond</keyword>
<dbReference type="InterPro" id="IPR016179">
    <property type="entry name" value="Insulin-like"/>
</dbReference>
<evidence type="ECO:0000313" key="9">
    <source>
        <dbReference type="EMBL" id="CAH2258651.1"/>
    </source>
</evidence>
<dbReference type="GO" id="GO:0005179">
    <property type="term" value="F:hormone activity"/>
    <property type="evidence" value="ECO:0007669"/>
    <property type="project" value="InterPro"/>
</dbReference>
<evidence type="ECO:0000256" key="7">
    <source>
        <dbReference type="SAM" id="SignalP"/>
    </source>
</evidence>
<dbReference type="GO" id="GO:0005576">
    <property type="term" value="C:extracellular region"/>
    <property type="evidence" value="ECO:0007669"/>
    <property type="project" value="UniProtKB-SubCell"/>
</dbReference>
<name>A0A8S4S7G1_9NEOP</name>
<reference evidence="9" key="1">
    <citation type="submission" date="2022-03" db="EMBL/GenBank/DDBJ databases">
        <authorList>
            <person name="Lindestad O."/>
        </authorList>
    </citation>
    <scope>NUCLEOTIDE SEQUENCE</scope>
</reference>
<dbReference type="InterPro" id="IPR022353">
    <property type="entry name" value="Insulin_CS"/>
</dbReference>
<protein>
    <submittedName>
        <fullName evidence="9">Jg12401 protein</fullName>
    </submittedName>
</protein>
<evidence type="ECO:0000259" key="8">
    <source>
        <dbReference type="SMART" id="SM00078"/>
    </source>
</evidence>
<dbReference type="SUPFAM" id="SSF56994">
    <property type="entry name" value="Insulin-like"/>
    <property type="match status" value="1"/>
</dbReference>
<dbReference type="PRINTS" id="PR00276">
    <property type="entry name" value="INSULINFAMLY"/>
</dbReference>
<feature type="chain" id="PRO_5035824284" evidence="7">
    <location>
        <begin position="23"/>
        <end position="101"/>
    </location>
</feature>
<proteinExistence type="inferred from homology"/>
<dbReference type="InterPro" id="IPR022352">
    <property type="entry name" value="Ins/IGF/rlx"/>
</dbReference>
<gene>
    <name evidence="9" type="primary">jg12401</name>
    <name evidence="9" type="ORF">PAEG_LOCUS23391</name>
</gene>
<feature type="domain" description="Insulin-like" evidence="8">
    <location>
        <begin position="33"/>
        <end position="100"/>
    </location>
</feature>
<keyword evidence="3" id="KW-0165">Cleavage on pair of basic residues</keyword>
<evidence type="ECO:0000256" key="3">
    <source>
        <dbReference type="ARBA" id="ARBA00022685"/>
    </source>
</evidence>
<dbReference type="PANTHER" id="PTHR13647:SF4">
    <property type="entry name" value="INSULIN-LIKE PEPTIDE 1-RELATED"/>
    <property type="match status" value="1"/>
</dbReference>
<comment type="subcellular location">
    <subcellularLocation>
        <location evidence="6">Secreted</location>
    </subcellularLocation>
</comment>
<dbReference type="EMBL" id="CAKXAJ010026147">
    <property type="protein sequence ID" value="CAH2258651.1"/>
    <property type="molecule type" value="Genomic_DNA"/>
</dbReference>
<evidence type="ECO:0000256" key="2">
    <source>
        <dbReference type="ARBA" id="ARBA00011207"/>
    </source>
</evidence>
<accession>A0A8S4S7G1</accession>
<dbReference type="AlphaFoldDB" id="A0A8S4S7G1"/>
<evidence type="ECO:0000256" key="5">
    <source>
        <dbReference type="ARBA" id="ARBA00023157"/>
    </source>
</evidence>
<evidence type="ECO:0000313" key="10">
    <source>
        <dbReference type="Proteomes" id="UP000838756"/>
    </source>
</evidence>
<dbReference type="PROSITE" id="PS00262">
    <property type="entry name" value="INSULIN"/>
    <property type="match status" value="1"/>
</dbReference>
<organism evidence="9 10">
    <name type="scientific">Pararge aegeria aegeria</name>
    <dbReference type="NCBI Taxonomy" id="348720"/>
    <lineage>
        <taxon>Eukaryota</taxon>
        <taxon>Metazoa</taxon>
        <taxon>Ecdysozoa</taxon>
        <taxon>Arthropoda</taxon>
        <taxon>Hexapoda</taxon>
        <taxon>Insecta</taxon>
        <taxon>Pterygota</taxon>
        <taxon>Neoptera</taxon>
        <taxon>Endopterygota</taxon>
        <taxon>Lepidoptera</taxon>
        <taxon>Glossata</taxon>
        <taxon>Ditrysia</taxon>
        <taxon>Papilionoidea</taxon>
        <taxon>Nymphalidae</taxon>
        <taxon>Satyrinae</taxon>
        <taxon>Satyrini</taxon>
        <taxon>Parargina</taxon>
        <taxon>Pararge</taxon>
    </lineage>
</organism>
<comment type="caution">
    <text evidence="9">The sequence shown here is derived from an EMBL/GenBank/DDBJ whole genome shotgun (WGS) entry which is preliminary data.</text>
</comment>
<evidence type="ECO:0000256" key="6">
    <source>
        <dbReference type="RuleBase" id="RU000406"/>
    </source>
</evidence>
<dbReference type="CDD" id="cd04366">
    <property type="entry name" value="IlGF_insulin_bombyxin_like"/>
    <property type="match status" value="1"/>
</dbReference>
<dbReference type="Pfam" id="PF00049">
    <property type="entry name" value="Insulin"/>
    <property type="match status" value="1"/>
</dbReference>
<comment type="similarity">
    <text evidence="1 6">Belongs to the insulin family.</text>
</comment>
<dbReference type="Proteomes" id="UP000838756">
    <property type="component" value="Unassembled WGS sequence"/>
</dbReference>
<keyword evidence="10" id="KW-1185">Reference proteome</keyword>
<dbReference type="InterPro" id="IPR036438">
    <property type="entry name" value="Insulin-like_sf"/>
</dbReference>
<feature type="signal peptide" evidence="7">
    <location>
        <begin position="1"/>
        <end position="22"/>
    </location>
</feature>
<comment type="subunit">
    <text evidence="2">Heterodimer of a B chain and an A chain linked by two disulfide bonds.</text>
</comment>
<evidence type="ECO:0000256" key="1">
    <source>
        <dbReference type="ARBA" id="ARBA00009034"/>
    </source>
</evidence>
<dbReference type="Gene3D" id="1.10.100.10">
    <property type="entry name" value="Insulin-like"/>
    <property type="match status" value="1"/>
</dbReference>
<evidence type="ECO:0000256" key="4">
    <source>
        <dbReference type="ARBA" id="ARBA00022729"/>
    </source>
</evidence>
<dbReference type="PANTHER" id="PTHR13647">
    <property type="entry name" value="INSULIN-LIKE PEPTIDE 2-RELATED"/>
    <property type="match status" value="1"/>
</dbReference>
<dbReference type="OrthoDB" id="10019596at2759"/>
<sequence length="101" mass="11555">MMNTRSVLMLFALYGVLVLVRSEYTSYQQSQGEIYCGRRLANALALICDGNLIKRSEPHVGFNWPLMSHHKAHSLMRNKRQVVSECCEKPCTRSELLSYCA</sequence>